<keyword evidence="1" id="KW-0614">Plasmid</keyword>
<dbReference type="Pfam" id="PF00106">
    <property type="entry name" value="adh_short"/>
    <property type="match status" value="1"/>
</dbReference>
<dbReference type="CDD" id="cd05373">
    <property type="entry name" value="SDR_c10"/>
    <property type="match status" value="1"/>
</dbReference>
<dbReference type="InterPro" id="IPR002347">
    <property type="entry name" value="SDR_fam"/>
</dbReference>
<evidence type="ECO:0000313" key="2">
    <source>
        <dbReference type="Proteomes" id="UP000002429"/>
    </source>
</evidence>
<dbReference type="EMBL" id="CP000353">
    <property type="protein sequence ID" value="ABF11064.1"/>
    <property type="molecule type" value="Genomic_DNA"/>
</dbReference>
<evidence type="ECO:0000313" key="1">
    <source>
        <dbReference type="EMBL" id="ABF11064.1"/>
    </source>
</evidence>
<dbReference type="PANTHER" id="PTHR43431:SF7">
    <property type="entry name" value="OXIDOREDUCTASE, SHORT CHAIN DEHYDROGENASE_REDUCTASE FAMILY (AFU_ORTHOLOGUE AFUA_5G14000)"/>
    <property type="match status" value="1"/>
</dbReference>
<organism evidence="1 2">
    <name type="scientific">Cupriavidus metallidurans (strain ATCC 43123 / DSM 2839 / NBRC 102507 / CH34)</name>
    <name type="common">Ralstonia metallidurans</name>
    <dbReference type="NCBI Taxonomy" id="266264"/>
    <lineage>
        <taxon>Bacteria</taxon>
        <taxon>Pseudomonadati</taxon>
        <taxon>Pseudomonadota</taxon>
        <taxon>Betaproteobacteria</taxon>
        <taxon>Burkholderiales</taxon>
        <taxon>Burkholderiaceae</taxon>
        <taxon>Cupriavidus</taxon>
    </lineage>
</organism>
<name>Q1LFL2_CUPMC</name>
<accession>Q1LFL2</accession>
<proteinExistence type="predicted"/>
<geneLocation type="plasmid" evidence="1 2">
    <name>megaplasmid</name>
</geneLocation>
<keyword evidence="2" id="KW-1185">Reference proteome</keyword>
<dbReference type="PRINTS" id="PR00081">
    <property type="entry name" value="GDHRDH"/>
</dbReference>
<dbReference type="AlphaFoldDB" id="Q1LFL2"/>
<dbReference type="Gene3D" id="3.40.50.720">
    <property type="entry name" value="NAD(P)-binding Rossmann-like Domain"/>
    <property type="match status" value="1"/>
</dbReference>
<dbReference type="KEGG" id="rme:Rmet_4197"/>
<dbReference type="PANTHER" id="PTHR43431">
    <property type="entry name" value="OXIDOREDUCTASE, SHORT CHAIN DEHYDROGENASE/REDUCTASE FAMILY (AFU_ORTHOLOGUE AFUA_5G14000)"/>
    <property type="match status" value="1"/>
</dbReference>
<dbReference type="eggNOG" id="COG1028">
    <property type="taxonomic scope" value="Bacteria"/>
</dbReference>
<dbReference type="HOGENOM" id="CLU_010194_17_0_4"/>
<sequence>MHLTIYIVRYKVKDEFSGARYGNVPVIMQATTQTPRTPKAFHAVPFPQFNLAGGDTVPEKKAILVVGAGDATGGAIARRFAHEGYVACVTRRDVDKLAPLVEQIRAEGGEAHAFGCDARKEEETVAMIERIERDIGQLEVAVFNIGANVNFPILETTSRVYFKVWEMACFAGFLMGREAARVMVPRQRGSIFFTGATASTRGREGMSAFSGAKHALRALAQSMARELGPKNLHVAHLIIDAAIDTAFIRDNFPDRYATRTQDGIVNPEHIADTYWMLHQQPRDAWTHELDLRPWIEHW</sequence>
<dbReference type="InterPro" id="IPR036291">
    <property type="entry name" value="NAD(P)-bd_dom_sf"/>
</dbReference>
<protein>
    <submittedName>
        <fullName evidence="1">Short-chain dehydrogenase/reductase SDR</fullName>
    </submittedName>
</protein>
<dbReference type="Proteomes" id="UP000002429">
    <property type="component" value="Plasmid megaplasmid"/>
</dbReference>
<dbReference type="SUPFAM" id="SSF51735">
    <property type="entry name" value="NAD(P)-binding Rossmann-fold domains"/>
    <property type="match status" value="1"/>
</dbReference>
<gene>
    <name evidence="1" type="ordered locus">Rmet_4197</name>
</gene>
<reference evidence="2" key="1">
    <citation type="journal article" date="2010" name="PLoS ONE">
        <title>The complete genome sequence of Cupriavidus metallidurans strain CH34, a master survivalist in harsh and anthropogenic environments.</title>
        <authorList>
            <person name="Janssen P.J."/>
            <person name="Van Houdt R."/>
            <person name="Moors H."/>
            <person name="Monsieurs P."/>
            <person name="Morin N."/>
            <person name="Michaux A."/>
            <person name="Benotmane M.A."/>
            <person name="Leys N."/>
            <person name="Vallaeys T."/>
            <person name="Lapidus A."/>
            <person name="Monchy S."/>
            <person name="Medigue C."/>
            <person name="Taghavi S."/>
            <person name="McCorkle S."/>
            <person name="Dunn J."/>
            <person name="van der Lelie D."/>
            <person name="Mergeay M."/>
        </authorList>
    </citation>
    <scope>NUCLEOTIDE SEQUENCE [LARGE SCALE GENOMIC DNA]</scope>
    <source>
        <strain evidence="2">ATCC 43123 / DSM 2839 / NBRC 102507 / CH34</strain>
    </source>
</reference>